<dbReference type="InterPro" id="IPR051608">
    <property type="entry name" value="RQC_Subunit_NEMF"/>
</dbReference>
<sequence>MEKVRMNTADVAAEVKCLRRLIGMRCSNVYDLSPKTYVFKLMNSSGVTESGESEKVLLLMESGVHLHTTAYVRDKSNTPSGFTLKLRKHIRTRRLEDVRQLGYDRIILFQFGIGANAHCVIMELYAQENILLTDPDFQVLPLLRSHRDDDKGIAIM</sequence>
<evidence type="ECO:0000313" key="1">
    <source>
        <dbReference type="EMBL" id="CAL1412935.1"/>
    </source>
</evidence>
<dbReference type="GO" id="GO:1990116">
    <property type="term" value="P:ribosome-associated ubiquitin-dependent protein catabolic process"/>
    <property type="evidence" value="ECO:0007669"/>
    <property type="project" value="TreeGrafter"/>
</dbReference>
<gene>
    <name evidence="1" type="ORF">LTRI10_LOCUS52193</name>
</gene>
<organism evidence="1 2">
    <name type="scientific">Linum trigynum</name>
    <dbReference type="NCBI Taxonomy" id="586398"/>
    <lineage>
        <taxon>Eukaryota</taxon>
        <taxon>Viridiplantae</taxon>
        <taxon>Streptophyta</taxon>
        <taxon>Embryophyta</taxon>
        <taxon>Tracheophyta</taxon>
        <taxon>Spermatophyta</taxon>
        <taxon>Magnoliopsida</taxon>
        <taxon>eudicotyledons</taxon>
        <taxon>Gunneridae</taxon>
        <taxon>Pentapetalae</taxon>
        <taxon>rosids</taxon>
        <taxon>fabids</taxon>
        <taxon>Malpighiales</taxon>
        <taxon>Linaceae</taxon>
        <taxon>Linum</taxon>
    </lineage>
</organism>
<dbReference type="GO" id="GO:1990112">
    <property type="term" value="C:RQC complex"/>
    <property type="evidence" value="ECO:0007669"/>
    <property type="project" value="TreeGrafter"/>
</dbReference>
<dbReference type="Pfam" id="PF05833">
    <property type="entry name" value="NFACT_N"/>
    <property type="match status" value="1"/>
</dbReference>
<accession>A0AAV2GQB5</accession>
<dbReference type="Proteomes" id="UP001497516">
    <property type="component" value="Chromosome 9"/>
</dbReference>
<keyword evidence="2" id="KW-1185">Reference proteome</keyword>
<dbReference type="PANTHER" id="PTHR15239:SF6">
    <property type="entry name" value="RIBOSOME QUALITY CONTROL COMPLEX SUBUNIT NEMF"/>
    <property type="match status" value="1"/>
</dbReference>
<dbReference type="Gene3D" id="2.30.310.10">
    <property type="entry name" value="ibrinogen binding protein from staphylococcus aureus domain"/>
    <property type="match status" value="1"/>
</dbReference>
<proteinExistence type="predicted"/>
<reference evidence="1 2" key="1">
    <citation type="submission" date="2024-04" db="EMBL/GenBank/DDBJ databases">
        <authorList>
            <person name="Fracassetti M."/>
        </authorList>
    </citation>
    <scope>NUCLEOTIDE SEQUENCE [LARGE SCALE GENOMIC DNA]</scope>
</reference>
<name>A0AAV2GQB5_9ROSI</name>
<dbReference type="EMBL" id="OZ034822">
    <property type="protein sequence ID" value="CAL1412935.1"/>
    <property type="molecule type" value="Genomic_DNA"/>
</dbReference>
<dbReference type="PANTHER" id="PTHR15239">
    <property type="entry name" value="NUCLEAR EXPORT MEDIATOR FACTOR NEMF"/>
    <property type="match status" value="1"/>
</dbReference>
<dbReference type="AlphaFoldDB" id="A0AAV2GQB5"/>
<evidence type="ECO:0000313" key="2">
    <source>
        <dbReference type="Proteomes" id="UP001497516"/>
    </source>
</evidence>
<dbReference type="GO" id="GO:0072344">
    <property type="term" value="P:rescue of stalled ribosome"/>
    <property type="evidence" value="ECO:0007669"/>
    <property type="project" value="TreeGrafter"/>
</dbReference>
<dbReference type="GO" id="GO:0043023">
    <property type="term" value="F:ribosomal large subunit binding"/>
    <property type="evidence" value="ECO:0007669"/>
    <property type="project" value="TreeGrafter"/>
</dbReference>
<dbReference type="GO" id="GO:0000049">
    <property type="term" value="F:tRNA binding"/>
    <property type="evidence" value="ECO:0007669"/>
    <property type="project" value="TreeGrafter"/>
</dbReference>
<dbReference type="FunFam" id="2.30.310.10:FF:000002">
    <property type="entry name" value="nuclear export mediator factor Nemf"/>
    <property type="match status" value="1"/>
</dbReference>
<protein>
    <submittedName>
        <fullName evidence="1">Uncharacterized protein</fullName>
    </submittedName>
</protein>